<proteinExistence type="predicted"/>
<comment type="caution">
    <text evidence="1">The sequence shown here is derived from an EMBL/GenBank/DDBJ whole genome shotgun (WGS) entry which is preliminary data.</text>
</comment>
<dbReference type="AlphaFoldDB" id="A0A8T2PQW0"/>
<sequence length="186" mass="20135">MSQTLCAGSCFELCQLLDRGFVCVDGPHRLALNPDCVTVKCYWQAQGQHMMAYSVARGGKAQVTGFSWSPGVFHWHACDRMKPLSHAPHPCAQGGRVRMLPIPRRNLSTLSHPTDVQPLVKRPPPPPLAPRSWPVWVRAGSCEDGQAPGVEAGGQNTSVVQLTTEGDRSRPRQVGGHSHGLCAVLS</sequence>
<evidence type="ECO:0000313" key="2">
    <source>
        <dbReference type="Proteomes" id="UP000824540"/>
    </source>
</evidence>
<dbReference type="OrthoDB" id="10478231at2759"/>
<organism evidence="1 2">
    <name type="scientific">Albula glossodonta</name>
    <name type="common">roundjaw bonefish</name>
    <dbReference type="NCBI Taxonomy" id="121402"/>
    <lineage>
        <taxon>Eukaryota</taxon>
        <taxon>Metazoa</taxon>
        <taxon>Chordata</taxon>
        <taxon>Craniata</taxon>
        <taxon>Vertebrata</taxon>
        <taxon>Euteleostomi</taxon>
        <taxon>Actinopterygii</taxon>
        <taxon>Neopterygii</taxon>
        <taxon>Teleostei</taxon>
        <taxon>Albuliformes</taxon>
        <taxon>Albulidae</taxon>
        <taxon>Albula</taxon>
    </lineage>
</organism>
<keyword evidence="2" id="KW-1185">Reference proteome</keyword>
<evidence type="ECO:0000313" key="1">
    <source>
        <dbReference type="EMBL" id="KAG9353772.1"/>
    </source>
</evidence>
<gene>
    <name evidence="1" type="ORF">JZ751_011895</name>
</gene>
<protein>
    <submittedName>
        <fullName evidence="1">Uncharacterized protein</fullName>
    </submittedName>
</protein>
<accession>A0A8T2PQW0</accession>
<dbReference type="EMBL" id="JAFBMS010000003">
    <property type="protein sequence ID" value="KAG9353772.1"/>
    <property type="molecule type" value="Genomic_DNA"/>
</dbReference>
<dbReference type="Proteomes" id="UP000824540">
    <property type="component" value="Unassembled WGS sequence"/>
</dbReference>
<reference evidence="1" key="1">
    <citation type="thesis" date="2021" institute="BYU ScholarsArchive" country="Provo, UT, USA">
        <title>Applications of and Algorithms for Genome Assembly and Genomic Analyses with an Emphasis on Marine Teleosts.</title>
        <authorList>
            <person name="Pickett B.D."/>
        </authorList>
    </citation>
    <scope>NUCLEOTIDE SEQUENCE</scope>
    <source>
        <strain evidence="1">HI-2016</strain>
    </source>
</reference>
<name>A0A8T2PQW0_9TELE</name>